<proteinExistence type="predicted"/>
<dbReference type="EMBL" id="JACHNU010000003">
    <property type="protein sequence ID" value="MBB4663088.1"/>
    <property type="molecule type" value="Genomic_DNA"/>
</dbReference>
<dbReference type="Proteomes" id="UP000585272">
    <property type="component" value="Unassembled WGS sequence"/>
</dbReference>
<evidence type="ECO:0000256" key="1">
    <source>
        <dbReference type="SAM" id="Phobius"/>
    </source>
</evidence>
<comment type="caution">
    <text evidence="2">The sequence shown here is derived from an EMBL/GenBank/DDBJ whole genome shotgun (WGS) entry which is preliminary data.</text>
</comment>
<protein>
    <submittedName>
        <fullName evidence="2">Uncharacterized protein</fullName>
    </submittedName>
</protein>
<gene>
    <name evidence="2" type="ORF">BDZ31_002677</name>
</gene>
<reference evidence="2 3" key="1">
    <citation type="submission" date="2020-08" db="EMBL/GenBank/DDBJ databases">
        <title>Genomic Encyclopedia of Archaeal and Bacterial Type Strains, Phase II (KMG-II): from individual species to whole genera.</title>
        <authorList>
            <person name="Goeker M."/>
        </authorList>
    </citation>
    <scope>NUCLEOTIDE SEQUENCE [LARGE SCALE GENOMIC DNA]</scope>
    <source>
        <strain evidence="2 3">DSM 23288</strain>
    </source>
</reference>
<keyword evidence="3" id="KW-1185">Reference proteome</keyword>
<evidence type="ECO:0000313" key="3">
    <source>
        <dbReference type="Proteomes" id="UP000585272"/>
    </source>
</evidence>
<evidence type="ECO:0000313" key="2">
    <source>
        <dbReference type="EMBL" id="MBB4663088.1"/>
    </source>
</evidence>
<accession>A0A840IGJ6</accession>
<feature type="transmembrane region" description="Helical" evidence="1">
    <location>
        <begin position="19"/>
        <end position="42"/>
    </location>
</feature>
<sequence length="201" mass="22260">MTSGGTCAERRLRERRLTLLALVAGSAIGIVVTLWLAVGWAADQPKTIEFAIAREPFGSRSLLERGNARETFDDLLGRLDDDDRVTDLHLTARSLSAMARTRHDRRRSLFLTVEGEVTDHLTIGGPEGRGVPLARIAALDLDAALEAAQRRWRELGTHPEPPLLSLQVRGARPRGWLVIFTSEVPADERTTAIDLEGRVRR</sequence>
<dbReference type="RefSeq" id="WP_183342813.1">
    <property type="nucleotide sequence ID" value="NZ_JACHNU010000003.1"/>
</dbReference>
<dbReference type="AlphaFoldDB" id="A0A840IGJ6"/>
<name>A0A840IGJ6_9ACTN</name>
<keyword evidence="1" id="KW-1133">Transmembrane helix</keyword>
<keyword evidence="1" id="KW-0472">Membrane</keyword>
<keyword evidence="1" id="KW-0812">Transmembrane</keyword>
<organism evidence="2 3">
    <name type="scientific">Conexibacter arvalis</name>
    <dbReference type="NCBI Taxonomy" id="912552"/>
    <lineage>
        <taxon>Bacteria</taxon>
        <taxon>Bacillati</taxon>
        <taxon>Actinomycetota</taxon>
        <taxon>Thermoleophilia</taxon>
        <taxon>Solirubrobacterales</taxon>
        <taxon>Conexibacteraceae</taxon>
        <taxon>Conexibacter</taxon>
    </lineage>
</organism>